<dbReference type="RefSeq" id="WP_118367501.1">
    <property type="nucleotide sequence ID" value="NZ_CABJDZ010000001.1"/>
</dbReference>
<comment type="caution">
    <text evidence="1">The sequence shown here is derived from an EMBL/GenBank/DDBJ whole genome shotgun (WGS) entry which is preliminary data.</text>
</comment>
<dbReference type="EMBL" id="QROE01000001">
    <property type="protein sequence ID" value="RHK98256.1"/>
    <property type="molecule type" value="Genomic_DNA"/>
</dbReference>
<reference evidence="1 2" key="1">
    <citation type="submission" date="2018-08" db="EMBL/GenBank/DDBJ databases">
        <title>A genome reference for cultivated species of the human gut microbiota.</title>
        <authorList>
            <person name="Zou Y."/>
            <person name="Xue W."/>
            <person name="Luo G."/>
        </authorList>
    </citation>
    <scope>NUCLEOTIDE SEQUENCE [LARGE SCALE GENOMIC DNA]</scope>
    <source>
        <strain evidence="1 2">AF39-4</strain>
    </source>
</reference>
<dbReference type="AlphaFoldDB" id="A0A415HVI6"/>
<evidence type="ECO:0000313" key="2">
    <source>
        <dbReference type="Proteomes" id="UP000284267"/>
    </source>
</evidence>
<name>A0A415HVI6_9FIRM</name>
<sequence length="144" mass="16542">MERLTKWEDGSITYNEKRELECGEYCDSCSQGAGICKTVENMIKKLATYEDAEEHGSIVRLPCKVGDTVWDNDFGYPESYEIKAFSYGYCDSYVEPDIEDQIIFYYENYSGSITGAFPMSELGKTVFLTHEEAEKKLEQLKNEI</sequence>
<dbReference type="Proteomes" id="UP000284267">
    <property type="component" value="Unassembled WGS sequence"/>
</dbReference>
<organism evidence="1 2">
    <name type="scientific">Blautia obeum</name>
    <dbReference type="NCBI Taxonomy" id="40520"/>
    <lineage>
        <taxon>Bacteria</taxon>
        <taxon>Bacillati</taxon>
        <taxon>Bacillota</taxon>
        <taxon>Clostridia</taxon>
        <taxon>Lachnospirales</taxon>
        <taxon>Lachnospiraceae</taxon>
        <taxon>Blautia</taxon>
    </lineage>
</organism>
<proteinExistence type="predicted"/>
<protein>
    <submittedName>
        <fullName evidence="1">Uncharacterized protein</fullName>
    </submittedName>
</protein>
<gene>
    <name evidence="1" type="ORF">DW040_02825</name>
</gene>
<evidence type="ECO:0000313" key="1">
    <source>
        <dbReference type="EMBL" id="RHK98256.1"/>
    </source>
</evidence>
<accession>A0A415HVI6</accession>